<dbReference type="RefSeq" id="WP_116670238.1">
    <property type="nucleotide sequence ID" value="NZ_CALIUN010000003.1"/>
</dbReference>
<sequence length="460" mass="49529">MKFESSLEKYVLIVATLTAFFTVFLSSGVGVVIPSIAVDFGMSNIVQNWITTIFFLAVAVFTIPAGQISGKYGLKKSMVCGSALFIISSIFATLSVSSEMFLITRIFQGIGVAFLNVASMAIVVSAFKPENRGQAIGLNVTGVYLATSLSPVIAGFLNHQFTWHSIFYFTIPFLVFCLIVLIVKIDKEWKTFENVPIDKKGSVVYSIGILLFVYGFTTLNEMSGVILTIVGIIFLIAFAYLELKIKNPVFEVRFFKNPKFSSSNFAALSGYLATFAIVMIVNYHLQYIRGFSSQTSGLLLMITPVFQVVLAPLAGRLSDKVNPQKLSAIGIAIGAVAIGIIATLNEHTPLYVLAIALALQGIGFGIFSSPNNNAIMSSVPPKDTPIASASVATMRVIGQTLSLGMLTLVFAFVMGNVPIIPEYYPLLTLSCQIAAAICTVLCVISVFASLVGINSKPVKL</sequence>
<dbReference type="GO" id="GO:0022857">
    <property type="term" value="F:transmembrane transporter activity"/>
    <property type="evidence" value="ECO:0007669"/>
    <property type="project" value="InterPro"/>
</dbReference>
<dbReference type="Proteomes" id="UP000245577">
    <property type="component" value="Unassembled WGS sequence"/>
</dbReference>
<keyword evidence="5 6" id="KW-0472">Membrane</keyword>
<evidence type="ECO:0000256" key="6">
    <source>
        <dbReference type="SAM" id="Phobius"/>
    </source>
</evidence>
<dbReference type="PANTHER" id="PTHR42718:SF9">
    <property type="entry name" value="MAJOR FACILITATOR SUPERFAMILY MULTIDRUG TRANSPORTER MFSC"/>
    <property type="match status" value="1"/>
</dbReference>
<organism evidence="8 9">
    <name type="scientific">Methanobrevibacter woesei</name>
    <dbReference type="NCBI Taxonomy" id="190976"/>
    <lineage>
        <taxon>Archaea</taxon>
        <taxon>Methanobacteriati</taxon>
        <taxon>Methanobacteriota</taxon>
        <taxon>Methanomada group</taxon>
        <taxon>Methanobacteria</taxon>
        <taxon>Methanobacteriales</taxon>
        <taxon>Methanobacteriaceae</taxon>
        <taxon>Methanobrevibacter</taxon>
    </lineage>
</organism>
<feature type="transmembrane region" description="Helical" evidence="6">
    <location>
        <begin position="350"/>
        <end position="367"/>
    </location>
</feature>
<name>A0A2U1S6A4_9EURY</name>
<evidence type="ECO:0000256" key="4">
    <source>
        <dbReference type="ARBA" id="ARBA00022989"/>
    </source>
</evidence>
<dbReference type="Pfam" id="PF07690">
    <property type="entry name" value="MFS_1"/>
    <property type="match status" value="1"/>
</dbReference>
<dbReference type="OrthoDB" id="117970at2157"/>
<dbReference type="CDD" id="cd17321">
    <property type="entry name" value="MFS_MMR_MDR_like"/>
    <property type="match status" value="1"/>
</dbReference>
<comment type="subcellular location">
    <subcellularLocation>
        <location evidence="1">Membrane</location>
        <topology evidence="1">Multi-pass membrane protein</topology>
    </subcellularLocation>
</comment>
<dbReference type="PRINTS" id="PR01036">
    <property type="entry name" value="TCRTETB"/>
</dbReference>
<feature type="transmembrane region" description="Helical" evidence="6">
    <location>
        <begin position="78"/>
        <end position="96"/>
    </location>
</feature>
<feature type="transmembrane region" description="Helical" evidence="6">
    <location>
        <begin position="433"/>
        <end position="453"/>
    </location>
</feature>
<dbReference type="Gene3D" id="1.20.1250.20">
    <property type="entry name" value="MFS general substrate transporter like domains"/>
    <property type="match status" value="2"/>
</dbReference>
<evidence type="ECO:0000313" key="8">
    <source>
        <dbReference type="EMBL" id="PWB85148.1"/>
    </source>
</evidence>
<accession>A0A2U1S6A4</accession>
<feature type="domain" description="Major facilitator superfamily (MFS) profile" evidence="7">
    <location>
        <begin position="11"/>
        <end position="457"/>
    </location>
</feature>
<feature type="transmembrane region" description="Helical" evidence="6">
    <location>
        <begin position="102"/>
        <end position="124"/>
    </location>
</feature>
<dbReference type="PROSITE" id="PS50850">
    <property type="entry name" value="MFS"/>
    <property type="match status" value="1"/>
</dbReference>
<reference evidence="8 9" key="1">
    <citation type="submission" date="2017-03" db="EMBL/GenBank/DDBJ databases">
        <title>Genome sequence of Methanobrevibacter wosei.</title>
        <authorList>
            <person name="Poehlein A."/>
            <person name="Seedorf H."/>
            <person name="Daniel R."/>
        </authorList>
    </citation>
    <scope>NUCLEOTIDE SEQUENCE [LARGE SCALE GENOMIC DNA]</scope>
    <source>
        <strain evidence="8 9">DSM 11979</strain>
    </source>
</reference>
<feature type="transmembrane region" description="Helical" evidence="6">
    <location>
        <begin position="203"/>
        <end position="219"/>
    </location>
</feature>
<dbReference type="EMBL" id="MZGU01000006">
    <property type="protein sequence ID" value="PWB85148.1"/>
    <property type="molecule type" value="Genomic_DNA"/>
</dbReference>
<dbReference type="PANTHER" id="PTHR42718">
    <property type="entry name" value="MAJOR FACILITATOR SUPERFAMILY MULTIDRUG TRANSPORTER MFSC"/>
    <property type="match status" value="1"/>
</dbReference>
<evidence type="ECO:0000256" key="3">
    <source>
        <dbReference type="ARBA" id="ARBA00022692"/>
    </source>
</evidence>
<dbReference type="InterPro" id="IPR036259">
    <property type="entry name" value="MFS_trans_sf"/>
</dbReference>
<feature type="transmembrane region" description="Helical" evidence="6">
    <location>
        <begin position="163"/>
        <end position="183"/>
    </location>
</feature>
<feature type="transmembrane region" description="Helical" evidence="6">
    <location>
        <begin position="225"/>
        <end position="243"/>
    </location>
</feature>
<keyword evidence="4 6" id="KW-1133">Transmembrane helix</keyword>
<dbReference type="GO" id="GO:0016020">
    <property type="term" value="C:membrane"/>
    <property type="evidence" value="ECO:0007669"/>
    <property type="project" value="UniProtKB-SubCell"/>
</dbReference>
<evidence type="ECO:0000313" key="9">
    <source>
        <dbReference type="Proteomes" id="UP000245577"/>
    </source>
</evidence>
<evidence type="ECO:0000256" key="1">
    <source>
        <dbReference type="ARBA" id="ARBA00004141"/>
    </source>
</evidence>
<feature type="transmembrane region" description="Helical" evidence="6">
    <location>
        <begin position="326"/>
        <end position="344"/>
    </location>
</feature>
<feature type="transmembrane region" description="Helical" evidence="6">
    <location>
        <begin position="12"/>
        <end position="37"/>
    </location>
</feature>
<evidence type="ECO:0000256" key="5">
    <source>
        <dbReference type="ARBA" id="ARBA00023136"/>
    </source>
</evidence>
<dbReference type="InterPro" id="IPR020846">
    <property type="entry name" value="MFS_dom"/>
</dbReference>
<feature type="transmembrane region" description="Helical" evidence="6">
    <location>
        <begin position="49"/>
        <end position="66"/>
    </location>
</feature>
<dbReference type="InterPro" id="IPR011701">
    <property type="entry name" value="MFS"/>
</dbReference>
<dbReference type="SUPFAM" id="SSF103473">
    <property type="entry name" value="MFS general substrate transporter"/>
    <property type="match status" value="1"/>
</dbReference>
<evidence type="ECO:0000256" key="2">
    <source>
        <dbReference type="ARBA" id="ARBA00022448"/>
    </source>
</evidence>
<feature type="transmembrane region" description="Helical" evidence="6">
    <location>
        <begin position="136"/>
        <end position="157"/>
    </location>
</feature>
<keyword evidence="3 6" id="KW-0812">Transmembrane</keyword>
<keyword evidence="9" id="KW-1185">Reference proteome</keyword>
<gene>
    <name evidence="8" type="primary">qacA_2</name>
    <name evidence="8" type="ORF">MBBWO_14620</name>
</gene>
<protein>
    <submittedName>
        <fullName evidence="8">Antiseptic resistance protein</fullName>
    </submittedName>
</protein>
<feature type="transmembrane region" description="Helical" evidence="6">
    <location>
        <begin position="264"/>
        <end position="285"/>
    </location>
</feature>
<proteinExistence type="predicted"/>
<feature type="transmembrane region" description="Helical" evidence="6">
    <location>
        <begin position="297"/>
        <end position="314"/>
    </location>
</feature>
<comment type="caution">
    <text evidence="8">The sequence shown here is derived from an EMBL/GenBank/DDBJ whole genome shotgun (WGS) entry which is preliminary data.</text>
</comment>
<dbReference type="AlphaFoldDB" id="A0A2U1S6A4"/>
<evidence type="ECO:0000259" key="7">
    <source>
        <dbReference type="PROSITE" id="PS50850"/>
    </source>
</evidence>
<feature type="transmembrane region" description="Helical" evidence="6">
    <location>
        <begin position="403"/>
        <end position="421"/>
    </location>
</feature>
<keyword evidence="2" id="KW-0813">Transport</keyword>